<protein>
    <submittedName>
        <fullName evidence="2">Uncharacterized protein</fullName>
    </submittedName>
</protein>
<evidence type="ECO:0000313" key="3">
    <source>
        <dbReference type="Proteomes" id="UP000323876"/>
    </source>
</evidence>
<gene>
    <name evidence="2" type="ORF">F3087_15155</name>
</gene>
<sequence>MAPTTNYSPAVSTAQKILTIAALAAALIGGFIGRSVPQGALLMALGIAAIPAGLLGISLNTLTKNSSGKTQRILYLAMLVAGVVTLVVFLIVRGRSGSPDIGGGFLAIAALFVGLPGLVGTLAIVNADRKTIRQ</sequence>
<reference evidence="2 3" key="1">
    <citation type="submission" date="2019-09" db="EMBL/GenBank/DDBJ databases">
        <authorList>
            <person name="Wang X."/>
        </authorList>
    </citation>
    <scope>NUCLEOTIDE SEQUENCE [LARGE SCALE GENOMIC DNA]</scope>
    <source>
        <strain evidence="2 3">CICC 11023</strain>
    </source>
</reference>
<keyword evidence="3" id="KW-1185">Reference proteome</keyword>
<evidence type="ECO:0000313" key="2">
    <source>
        <dbReference type="EMBL" id="KAA8888368.1"/>
    </source>
</evidence>
<name>A0A5N0EG50_9NOCA</name>
<dbReference type="EMBL" id="VXLC01000004">
    <property type="protein sequence ID" value="KAA8888368.1"/>
    <property type="molecule type" value="Genomic_DNA"/>
</dbReference>
<keyword evidence="1" id="KW-0812">Transmembrane</keyword>
<evidence type="ECO:0000256" key="1">
    <source>
        <dbReference type="SAM" id="Phobius"/>
    </source>
</evidence>
<feature type="transmembrane region" description="Helical" evidence="1">
    <location>
        <begin position="17"/>
        <end position="34"/>
    </location>
</feature>
<dbReference type="Proteomes" id="UP000323876">
    <property type="component" value="Unassembled WGS sequence"/>
</dbReference>
<dbReference type="RefSeq" id="WP_150402534.1">
    <property type="nucleotide sequence ID" value="NZ_VXLC01000004.1"/>
</dbReference>
<feature type="transmembrane region" description="Helical" evidence="1">
    <location>
        <begin position="73"/>
        <end position="92"/>
    </location>
</feature>
<feature type="transmembrane region" description="Helical" evidence="1">
    <location>
        <begin position="104"/>
        <end position="125"/>
    </location>
</feature>
<dbReference type="AlphaFoldDB" id="A0A5N0EG50"/>
<accession>A0A5N0EG50</accession>
<proteinExistence type="predicted"/>
<comment type="caution">
    <text evidence="2">The sequence shown here is derived from an EMBL/GenBank/DDBJ whole genome shotgun (WGS) entry which is preliminary data.</text>
</comment>
<organism evidence="2 3">
    <name type="scientific">Nocardia colli</name>
    <dbReference type="NCBI Taxonomy" id="2545717"/>
    <lineage>
        <taxon>Bacteria</taxon>
        <taxon>Bacillati</taxon>
        <taxon>Actinomycetota</taxon>
        <taxon>Actinomycetes</taxon>
        <taxon>Mycobacteriales</taxon>
        <taxon>Nocardiaceae</taxon>
        <taxon>Nocardia</taxon>
    </lineage>
</organism>
<keyword evidence="1" id="KW-1133">Transmembrane helix</keyword>
<keyword evidence="1" id="KW-0472">Membrane</keyword>
<feature type="transmembrane region" description="Helical" evidence="1">
    <location>
        <begin position="40"/>
        <end position="61"/>
    </location>
</feature>